<evidence type="ECO:0000256" key="9">
    <source>
        <dbReference type="ARBA" id="ARBA00022990"/>
    </source>
</evidence>
<keyword evidence="5" id="KW-0597">Phosphoprotein</keyword>
<proteinExistence type="predicted"/>
<protein>
    <recommendedName>
        <fullName evidence="17">Actin nucleation-promoting factor WASL</fullName>
    </recommendedName>
    <alternativeName>
        <fullName evidence="18">Neural Wiskott-Aldrich syndrome protein</fullName>
    </alternativeName>
</protein>
<keyword evidence="7" id="KW-0677">Repeat</keyword>
<dbReference type="GO" id="GO:0051301">
    <property type="term" value="P:cell division"/>
    <property type="evidence" value="ECO:0007669"/>
    <property type="project" value="UniProtKB-KW"/>
</dbReference>
<dbReference type="Proteomes" id="UP000192220">
    <property type="component" value="Unplaced"/>
</dbReference>
<evidence type="ECO:0000256" key="17">
    <source>
        <dbReference type="ARBA" id="ARBA00068596"/>
    </source>
</evidence>
<feature type="region of interest" description="Disordered" evidence="19">
    <location>
        <begin position="137"/>
        <end position="158"/>
    </location>
</feature>
<dbReference type="KEGG" id="alim:106517225"/>
<feature type="domain" description="WH2" evidence="22">
    <location>
        <begin position="434"/>
        <end position="451"/>
    </location>
</feature>
<dbReference type="GO" id="GO:0005856">
    <property type="term" value="C:cytoskeleton"/>
    <property type="evidence" value="ECO:0007669"/>
    <property type="project" value="UniProtKB-SubCell"/>
</dbReference>
<evidence type="ECO:0000256" key="11">
    <source>
        <dbReference type="ARBA" id="ARBA00023163"/>
    </source>
</evidence>
<dbReference type="InterPro" id="IPR036936">
    <property type="entry name" value="CRIB_dom_sf"/>
</dbReference>
<dbReference type="RefSeq" id="XP_013863400.1">
    <property type="nucleotide sequence ID" value="XM_014007946.1"/>
</dbReference>
<accession>A0A2I4B6N8</accession>
<dbReference type="CDD" id="cd01205">
    <property type="entry name" value="EVH1_WASP-like"/>
    <property type="match status" value="1"/>
</dbReference>
<dbReference type="SUPFAM" id="SSF47912">
    <property type="entry name" value="Wiscott-Aldrich syndrome protein, WASP, C-terminal domain"/>
    <property type="match status" value="2"/>
</dbReference>
<evidence type="ECO:0000256" key="8">
    <source>
        <dbReference type="ARBA" id="ARBA00022776"/>
    </source>
</evidence>
<evidence type="ECO:0000256" key="6">
    <source>
        <dbReference type="ARBA" id="ARBA00022618"/>
    </source>
</evidence>
<dbReference type="PANTHER" id="PTHR11202:SF36">
    <property type="entry name" value="ACTIN NUCLEATION-PROMOTING FACTOR WASL"/>
    <property type="match status" value="1"/>
</dbReference>
<dbReference type="InterPro" id="IPR011993">
    <property type="entry name" value="PH-like_dom_sf"/>
</dbReference>
<evidence type="ECO:0000313" key="23">
    <source>
        <dbReference type="Proteomes" id="UP000192220"/>
    </source>
</evidence>
<gene>
    <name evidence="24" type="primary">wasla</name>
</gene>
<name>A0A2I4B6N8_AUSLI</name>
<comment type="subcellular location">
    <subcellularLocation>
        <location evidence="2">Cytoplasm</location>
        <location evidence="2">Cytoskeleton</location>
    </subcellularLocation>
    <subcellularLocation>
        <location evidence="1">Nucleus</location>
    </subcellularLocation>
</comment>
<dbReference type="CDD" id="cd22075">
    <property type="entry name" value="WH2_hN-WASP_r2_like"/>
    <property type="match status" value="1"/>
</dbReference>
<feature type="domain" description="WH1" evidence="21">
    <location>
        <begin position="30"/>
        <end position="137"/>
    </location>
</feature>
<evidence type="ECO:0000256" key="13">
    <source>
        <dbReference type="ARBA" id="ARBA00023212"/>
    </source>
</evidence>
<evidence type="ECO:0000259" key="20">
    <source>
        <dbReference type="PROSITE" id="PS50108"/>
    </source>
</evidence>
<dbReference type="STRING" id="52670.A0A2I4B6N8"/>
<reference evidence="24" key="1">
    <citation type="submission" date="2025-08" db="UniProtKB">
        <authorList>
            <consortium name="RefSeq"/>
        </authorList>
    </citation>
    <scope>IDENTIFICATION</scope>
</reference>
<dbReference type="InterPro" id="IPR011026">
    <property type="entry name" value="WAS_C"/>
</dbReference>
<keyword evidence="8" id="KW-0498">Mitosis</keyword>
<dbReference type="InParanoid" id="A0A2I4B6N8"/>
<feature type="compositionally biased region" description="Pro residues" evidence="19">
    <location>
        <begin position="402"/>
        <end position="418"/>
    </location>
</feature>
<keyword evidence="15" id="KW-0131">Cell cycle</keyword>
<dbReference type="CTD" id="100009637"/>
<keyword evidence="23" id="KW-1185">Reference proteome</keyword>
<dbReference type="CDD" id="cd22074">
    <property type="entry name" value="WH2_N-WASP_r1"/>
    <property type="match status" value="1"/>
</dbReference>
<feature type="domain" description="CRIB" evidence="20">
    <location>
        <begin position="210"/>
        <end position="223"/>
    </location>
</feature>
<dbReference type="InterPro" id="IPR000095">
    <property type="entry name" value="CRIB_dom"/>
</dbReference>
<dbReference type="CDD" id="cd00132">
    <property type="entry name" value="CRIB"/>
    <property type="match status" value="1"/>
</dbReference>
<dbReference type="PANTHER" id="PTHR11202">
    <property type="entry name" value="SPROUTY-RELATED, EVH1 DOMAIN-CONTAINING PROTEIN FAMILY MEMBER"/>
    <property type="match status" value="1"/>
</dbReference>
<evidence type="ECO:0000256" key="4">
    <source>
        <dbReference type="ARBA" id="ARBA00022490"/>
    </source>
</evidence>
<feature type="compositionally biased region" description="Low complexity" evidence="19">
    <location>
        <begin position="371"/>
        <end position="382"/>
    </location>
</feature>
<feature type="compositionally biased region" description="Acidic residues" evidence="19">
    <location>
        <begin position="516"/>
        <end position="535"/>
    </location>
</feature>
<feature type="compositionally biased region" description="Pro residues" evidence="19">
    <location>
        <begin position="283"/>
        <end position="364"/>
    </location>
</feature>
<evidence type="ECO:0000256" key="15">
    <source>
        <dbReference type="ARBA" id="ARBA00023306"/>
    </source>
</evidence>
<comment type="subunit">
    <text evidence="16">Binds actin and the Arp2/3 complex. Interacts with CDC42. Interacts with FCHSD1. Interacts with FCHSD2. Binds to SH3 domains of GRB2. Interacts with the C-terminal SH3 domain of DNMBP. Interacts with SNX9. Interacts with the WW domains of PRPF40A/FBP11. Interacts with PTK2/FAK1. Interacts with PACSIN1, PACSIN2 and PACSIN3. Interacts with NOSTRIN. Binds to TNK2. Interacts with SNX33. Interacts with NONO (via second RRM domain); the interaction is direct. Component of a multiprotein complex with NONO and SFPQ; associates with the complex via direct interaction with NONO.</text>
</comment>
<dbReference type="Gene3D" id="3.90.810.10">
    <property type="entry name" value="CRIB domain"/>
    <property type="match status" value="2"/>
</dbReference>
<keyword evidence="9" id="KW-0007">Acetylation</keyword>
<feature type="region of interest" description="Disordered" evidence="19">
    <location>
        <begin position="280"/>
        <end position="469"/>
    </location>
</feature>
<feature type="non-terminal residue" evidence="24">
    <location>
        <position position="535"/>
    </location>
</feature>
<dbReference type="InterPro" id="IPR033927">
    <property type="entry name" value="WASPfam_EVH1"/>
</dbReference>
<dbReference type="Pfam" id="PF00568">
    <property type="entry name" value="WH1"/>
    <property type="match status" value="1"/>
</dbReference>
<evidence type="ECO:0000259" key="21">
    <source>
        <dbReference type="PROSITE" id="PS50229"/>
    </source>
</evidence>
<evidence type="ECO:0000259" key="22">
    <source>
        <dbReference type="PROSITE" id="PS51082"/>
    </source>
</evidence>
<dbReference type="PROSITE" id="PS50108">
    <property type="entry name" value="CRIB"/>
    <property type="match status" value="1"/>
</dbReference>
<dbReference type="GO" id="GO:0007015">
    <property type="term" value="P:actin filament organization"/>
    <property type="evidence" value="ECO:0007669"/>
    <property type="project" value="InterPro"/>
</dbReference>
<sequence length="535" mass="58285">MNSHPPPRRAVNVGSLLLTPQENECLFGYLGRKCATLFSAVVQVYAADRSCSWVKRCCGVACLVKDNPQRSYFIRVFDIKEGKVMFEQELYQNFSISSSRPYFISFPGDSCQIGLNFASEEEAKRFRMAINDLVNRRQRRTDKRGDLKNGPSLPMATVDIKNPEINNVRYHNSHSHQQPYHLNNVLSHSSLIRRDKKTKGKKKKLTKADIGTPSNFKHIGHVGWDPNTGFDLNNLDPELKNLFDLCGISEAQLKDRETSKVIYDFIEKKGGVEAVKNELRRQAPPPPPSRGGPPPPPPPPHNTAPPPPPPPPSRGTRGAPPPPPPSRAPVSAPPPPPPSRPGTLGAPPPPPPPPTRVVHQPPPPPHHHHQQQPPTSSSSTVPQAPPPPPPPPVQHSPEHAAPAPPPPPPPPGPPPPPEVDGRGGDSPNSPGPGGKSALLEQIRGGTQLKKVEQNHRVPASSTGRDALLDQIRQGIQLKTVSDLPESGPPTPAPATGIVGALMEVMQKRSKAIHSSDEDEDDDEEEDFEDDDEWED</sequence>
<dbReference type="InterPro" id="IPR000697">
    <property type="entry name" value="WH1/EVH1_dom"/>
</dbReference>
<feature type="region of interest" description="Disordered" evidence="19">
    <location>
        <begin position="507"/>
        <end position="535"/>
    </location>
</feature>
<dbReference type="PROSITE" id="PS51082">
    <property type="entry name" value="WH2"/>
    <property type="match status" value="2"/>
</dbReference>
<evidence type="ECO:0000256" key="18">
    <source>
        <dbReference type="ARBA" id="ARBA00078801"/>
    </source>
</evidence>
<evidence type="ECO:0000256" key="1">
    <source>
        <dbReference type="ARBA" id="ARBA00004123"/>
    </source>
</evidence>
<dbReference type="SMART" id="SM00461">
    <property type="entry name" value="WH1"/>
    <property type="match status" value="1"/>
</dbReference>
<keyword evidence="11" id="KW-0804">Transcription</keyword>
<evidence type="ECO:0000256" key="2">
    <source>
        <dbReference type="ARBA" id="ARBA00004245"/>
    </source>
</evidence>
<dbReference type="SUPFAM" id="SSF50729">
    <property type="entry name" value="PH domain-like"/>
    <property type="match status" value="1"/>
</dbReference>
<dbReference type="Gene3D" id="2.30.29.30">
    <property type="entry name" value="Pleckstrin-homology domain (PH domain)/Phosphotyrosine-binding domain (PTB)"/>
    <property type="match status" value="1"/>
</dbReference>
<keyword evidence="14" id="KW-0539">Nucleus</keyword>
<evidence type="ECO:0000256" key="14">
    <source>
        <dbReference type="ARBA" id="ARBA00023242"/>
    </source>
</evidence>
<keyword evidence="12" id="KW-0009">Actin-binding</keyword>
<dbReference type="GO" id="GO:0005634">
    <property type="term" value="C:nucleus"/>
    <property type="evidence" value="ECO:0007669"/>
    <property type="project" value="UniProtKB-SubCell"/>
</dbReference>
<dbReference type="PROSITE" id="PS50229">
    <property type="entry name" value="WH1"/>
    <property type="match status" value="1"/>
</dbReference>
<evidence type="ECO:0000256" key="7">
    <source>
        <dbReference type="ARBA" id="ARBA00022737"/>
    </source>
</evidence>
<dbReference type="SMART" id="SM00285">
    <property type="entry name" value="PBD"/>
    <property type="match status" value="1"/>
</dbReference>
<keyword evidence="10" id="KW-0805">Transcription regulation</keyword>
<dbReference type="SMART" id="SM00246">
    <property type="entry name" value="WH2"/>
    <property type="match status" value="2"/>
</dbReference>
<dbReference type="OrthoDB" id="8963340at2759"/>
<dbReference type="FunFam" id="3.90.810.10:FF:000006">
    <property type="entry name" value="Neural Wiskott-Aldrich syndrome protein"/>
    <property type="match status" value="1"/>
</dbReference>
<organism evidence="23 24">
    <name type="scientific">Austrofundulus limnaeus</name>
    <name type="common">Annual killifish</name>
    <dbReference type="NCBI Taxonomy" id="52670"/>
    <lineage>
        <taxon>Eukaryota</taxon>
        <taxon>Metazoa</taxon>
        <taxon>Chordata</taxon>
        <taxon>Craniata</taxon>
        <taxon>Vertebrata</taxon>
        <taxon>Euteleostomi</taxon>
        <taxon>Actinopterygii</taxon>
        <taxon>Neopterygii</taxon>
        <taxon>Teleostei</taxon>
        <taxon>Neoteleostei</taxon>
        <taxon>Acanthomorphata</taxon>
        <taxon>Ovalentaria</taxon>
        <taxon>Atherinomorphae</taxon>
        <taxon>Cyprinodontiformes</taxon>
        <taxon>Rivulidae</taxon>
        <taxon>Austrofundulus</taxon>
    </lineage>
</organism>
<evidence type="ECO:0000256" key="5">
    <source>
        <dbReference type="ARBA" id="ARBA00022553"/>
    </source>
</evidence>
<evidence type="ECO:0000256" key="16">
    <source>
        <dbReference type="ARBA" id="ARBA00063927"/>
    </source>
</evidence>
<evidence type="ECO:0000256" key="10">
    <source>
        <dbReference type="ARBA" id="ARBA00023015"/>
    </source>
</evidence>
<keyword evidence="13" id="KW-0206">Cytoskeleton</keyword>
<keyword evidence="4" id="KW-0963">Cytoplasm</keyword>
<dbReference type="FunFam" id="3.90.810.10:FF:000003">
    <property type="entry name" value="Neural Wiskott-Aldrich syndrome protein-like"/>
    <property type="match status" value="1"/>
</dbReference>
<dbReference type="Pfam" id="PF00786">
    <property type="entry name" value="PBD"/>
    <property type="match status" value="1"/>
</dbReference>
<keyword evidence="3" id="KW-0488">Methylation</keyword>
<evidence type="ECO:0000256" key="3">
    <source>
        <dbReference type="ARBA" id="ARBA00022481"/>
    </source>
</evidence>
<dbReference type="AlphaFoldDB" id="A0A2I4B6N8"/>
<dbReference type="GO" id="GO:0003779">
    <property type="term" value="F:actin binding"/>
    <property type="evidence" value="ECO:0007669"/>
    <property type="project" value="UniProtKB-KW"/>
</dbReference>
<evidence type="ECO:0000256" key="19">
    <source>
        <dbReference type="SAM" id="MobiDB-lite"/>
    </source>
</evidence>
<keyword evidence="6" id="KW-0132">Cell division</keyword>
<dbReference type="InterPro" id="IPR003124">
    <property type="entry name" value="WH2_dom"/>
</dbReference>
<evidence type="ECO:0000256" key="12">
    <source>
        <dbReference type="ARBA" id="ARBA00023203"/>
    </source>
</evidence>
<evidence type="ECO:0000313" key="24">
    <source>
        <dbReference type="RefSeq" id="XP_013863400.1"/>
    </source>
</evidence>
<feature type="compositionally biased region" description="Pro residues" evidence="19">
    <location>
        <begin position="383"/>
        <end position="394"/>
    </location>
</feature>
<feature type="domain" description="WH2" evidence="22">
    <location>
        <begin position="463"/>
        <end position="480"/>
    </location>
</feature>
<dbReference type="Pfam" id="PF02205">
    <property type="entry name" value="WH2"/>
    <property type="match status" value="2"/>
</dbReference>
<dbReference type="FunFam" id="2.30.29.30:FF:000130">
    <property type="entry name" value="neural Wiskott-Aldrich syndrome protein"/>
    <property type="match status" value="1"/>
</dbReference>